<evidence type="ECO:0000256" key="2">
    <source>
        <dbReference type="ARBA" id="ARBA00022801"/>
    </source>
</evidence>
<dbReference type="SUPFAM" id="SSF50891">
    <property type="entry name" value="Cyclophilin-like"/>
    <property type="match status" value="1"/>
</dbReference>
<dbReference type="InterPro" id="IPR029000">
    <property type="entry name" value="Cyclophilin-like_dom_sf"/>
</dbReference>
<evidence type="ECO:0000259" key="4">
    <source>
        <dbReference type="SMART" id="SM00796"/>
    </source>
</evidence>
<dbReference type="OrthoDB" id="9768696at2"/>
<keyword evidence="2 5" id="KW-0378">Hydrolase</keyword>
<dbReference type="SMART" id="SM00796">
    <property type="entry name" value="AHS1"/>
    <property type="match status" value="1"/>
</dbReference>
<evidence type="ECO:0000313" key="7">
    <source>
        <dbReference type="Proteomes" id="UP000033457"/>
    </source>
</evidence>
<dbReference type="Proteomes" id="UP000033457">
    <property type="component" value="Chromosome"/>
</dbReference>
<organism evidence="5 7">
    <name type="scientific">Corynebacterium kutscheri</name>
    <dbReference type="NCBI Taxonomy" id="35755"/>
    <lineage>
        <taxon>Bacteria</taxon>
        <taxon>Bacillati</taxon>
        <taxon>Actinomycetota</taxon>
        <taxon>Actinomycetes</taxon>
        <taxon>Mycobacteriales</taxon>
        <taxon>Corynebacteriaceae</taxon>
        <taxon>Corynebacterium</taxon>
    </lineage>
</organism>
<reference evidence="6 8" key="2">
    <citation type="submission" date="2018-12" db="EMBL/GenBank/DDBJ databases">
        <authorList>
            <consortium name="Pathogen Informatics"/>
        </authorList>
    </citation>
    <scope>NUCLEOTIDE SEQUENCE [LARGE SCALE GENOMIC DNA]</scope>
    <source>
        <strain evidence="6 8">NCTC949</strain>
    </source>
</reference>
<evidence type="ECO:0000313" key="6">
    <source>
        <dbReference type="EMBL" id="VEH09039.1"/>
    </source>
</evidence>
<dbReference type="InterPro" id="IPR010016">
    <property type="entry name" value="PxpB"/>
</dbReference>
<proteinExistence type="predicted"/>
<dbReference type="AlphaFoldDB" id="A0A0F6TE46"/>
<name>A0A0F6TE46_9CORY</name>
<evidence type="ECO:0000313" key="5">
    <source>
        <dbReference type="EMBL" id="AKE41764.1"/>
    </source>
</evidence>
<accession>A0A0F6TE46</accession>
<dbReference type="Gene3D" id="3.30.1360.40">
    <property type="match status" value="1"/>
</dbReference>
<evidence type="ECO:0000313" key="8">
    <source>
        <dbReference type="Proteomes" id="UP000271380"/>
    </source>
</evidence>
<sequence length="208" mass="22370">MKFHFLGDTAVLIDLESLTHVLALFSALAHAQREGDFAGVIEFVPAATTLLAKLDTTVLSQSEFIEKTRRIEVLTDSTAASQTEPISIPVAYNGADLSEAASITGLNVRELIDAHTSITWTAAFGGFAPGFMYLVTDAPWFEIPRLASPRTHIPAGSVALAGGFSAVYPAVSPGGWQLLGITEEIMWETHRARPSLIMPGDTVRFIEV</sequence>
<keyword evidence="1" id="KW-0547">Nucleotide-binding</keyword>
<reference evidence="5 7" key="1">
    <citation type="journal article" date="2015" name="Genome Announc.">
        <title>Complete Genome Sequence of Corynebacterium kutscheri DSM 20755, a Corynebacterial Type Strain with Remarkably Low G+C Content of Chromosomal DNA.</title>
        <authorList>
            <person name="Ruckert C."/>
            <person name="Albersmeier A."/>
            <person name="Winkler A."/>
            <person name="Tauch A."/>
        </authorList>
    </citation>
    <scope>NUCLEOTIDE SEQUENCE [LARGE SCALE GENOMIC DNA]</scope>
    <source>
        <strain evidence="5 7">DSM 20755</strain>
    </source>
</reference>
<dbReference type="InterPro" id="IPR003833">
    <property type="entry name" value="CT_C_D"/>
</dbReference>
<dbReference type="Proteomes" id="UP000271380">
    <property type="component" value="Chromosome"/>
</dbReference>
<evidence type="ECO:0000256" key="1">
    <source>
        <dbReference type="ARBA" id="ARBA00022741"/>
    </source>
</evidence>
<dbReference type="GO" id="GO:0016787">
    <property type="term" value="F:hydrolase activity"/>
    <property type="evidence" value="ECO:0007669"/>
    <property type="project" value="UniProtKB-KW"/>
</dbReference>
<protein>
    <submittedName>
        <fullName evidence="5">Allophanate hydrolase subunit 1</fullName>
    </submittedName>
</protein>
<dbReference type="KEGG" id="cku:UL82_08015"/>
<gene>
    <name evidence="6" type="primary">kipI</name>
    <name evidence="6" type="ORF">NCTC949_02166</name>
    <name evidence="5" type="ORF">UL82_08015</name>
</gene>
<feature type="domain" description="Carboxyltransferase" evidence="4">
    <location>
        <begin position="1"/>
        <end position="197"/>
    </location>
</feature>
<dbReference type="RefSeq" id="WP_046440190.1">
    <property type="nucleotide sequence ID" value="NZ_CP011312.1"/>
</dbReference>
<evidence type="ECO:0000256" key="3">
    <source>
        <dbReference type="ARBA" id="ARBA00022840"/>
    </source>
</evidence>
<dbReference type="STRING" id="35755.UL82_08015"/>
<dbReference type="PANTHER" id="PTHR34698:SF2">
    <property type="entry name" value="5-OXOPROLINASE SUBUNIT B"/>
    <property type="match status" value="1"/>
</dbReference>
<keyword evidence="3" id="KW-0067">ATP-binding</keyword>
<dbReference type="SUPFAM" id="SSF160467">
    <property type="entry name" value="PH0987 N-terminal domain-like"/>
    <property type="match status" value="1"/>
</dbReference>
<dbReference type="EMBL" id="LR134377">
    <property type="protein sequence ID" value="VEH09039.1"/>
    <property type="molecule type" value="Genomic_DNA"/>
</dbReference>
<dbReference type="EMBL" id="CP011312">
    <property type="protein sequence ID" value="AKE41764.1"/>
    <property type="molecule type" value="Genomic_DNA"/>
</dbReference>
<dbReference type="Gene3D" id="2.40.100.10">
    <property type="entry name" value="Cyclophilin-like"/>
    <property type="match status" value="1"/>
</dbReference>
<dbReference type="Pfam" id="PF02682">
    <property type="entry name" value="CT_C_D"/>
    <property type="match status" value="1"/>
</dbReference>
<keyword evidence="7" id="KW-1185">Reference proteome</keyword>
<dbReference type="HOGENOM" id="CLU_020207_0_1_11"/>
<dbReference type="PANTHER" id="PTHR34698">
    <property type="entry name" value="5-OXOPROLINASE SUBUNIT B"/>
    <property type="match status" value="1"/>
</dbReference>
<dbReference type="GO" id="GO:0005524">
    <property type="term" value="F:ATP binding"/>
    <property type="evidence" value="ECO:0007669"/>
    <property type="project" value="UniProtKB-KW"/>
</dbReference>